<reference evidence="2 3" key="1">
    <citation type="submission" date="2023-03" db="EMBL/GenBank/DDBJ databases">
        <title>Draft assemblies of triclosan tolerant bacteria isolated from returned activated sludge.</title>
        <authorList>
            <person name="Van Hamelsveld S."/>
        </authorList>
    </citation>
    <scope>NUCLEOTIDE SEQUENCE [LARGE SCALE GENOMIC DNA]</scope>
    <source>
        <strain evidence="2 3">GW210010_S58</strain>
    </source>
</reference>
<comment type="caution">
    <text evidence="2">The sequence shown here is derived from an EMBL/GenBank/DDBJ whole genome shotgun (WGS) entry which is preliminary data.</text>
</comment>
<dbReference type="InterPro" id="IPR000073">
    <property type="entry name" value="AB_hydrolase_1"/>
</dbReference>
<dbReference type="PANTHER" id="PTHR43194:SF5">
    <property type="entry name" value="PIMELOYL-[ACYL-CARRIER PROTEIN] METHYL ESTER ESTERASE"/>
    <property type="match status" value="1"/>
</dbReference>
<dbReference type="PANTHER" id="PTHR43194">
    <property type="entry name" value="HYDROLASE ALPHA/BETA FOLD FAMILY"/>
    <property type="match status" value="1"/>
</dbReference>
<dbReference type="Proteomes" id="UP001216674">
    <property type="component" value="Unassembled WGS sequence"/>
</dbReference>
<accession>A0ABT6AIW3</accession>
<dbReference type="InterPro" id="IPR029058">
    <property type="entry name" value="AB_hydrolase_fold"/>
</dbReference>
<dbReference type="CDD" id="cd12808">
    <property type="entry name" value="Esterase_713_like-1"/>
    <property type="match status" value="1"/>
</dbReference>
<dbReference type="Pfam" id="PF00561">
    <property type="entry name" value="Abhydrolase_1"/>
    <property type="match status" value="1"/>
</dbReference>
<organism evidence="2 3">
    <name type="scientific">Cupriavidus basilensis</name>
    <dbReference type="NCBI Taxonomy" id="68895"/>
    <lineage>
        <taxon>Bacteria</taxon>
        <taxon>Pseudomonadati</taxon>
        <taxon>Pseudomonadota</taxon>
        <taxon>Betaproteobacteria</taxon>
        <taxon>Burkholderiales</taxon>
        <taxon>Burkholderiaceae</taxon>
        <taxon>Cupriavidus</taxon>
    </lineage>
</organism>
<sequence>MLGGEPRRVDPNGDHVAGQMYVQAFRLALPRSPLPVLLWHGGGMTGSSWESTPDGRCGWLWRFLSAGYDVLVSDAVERGRSSWAMYPQIYAEPPMFRSKEEAWRMFRIGPPGGYVSDPAHRQVYPGQQFPTDFFDEFAKQWVPRWADHEDMTLSAYSALAERTGPCIVVAHSQGAGFAVAVAQRHPDIVRAVIAIEPGGMPETRGGSLPPHLIVWGDHFRQPDPVWQGYRALADNYAAHGNRLPSNCFETLILPLAGYRGNSHFPMLDRNSDAIADLLLEWLRKQSL</sequence>
<keyword evidence="3" id="KW-1185">Reference proteome</keyword>
<evidence type="ECO:0000313" key="2">
    <source>
        <dbReference type="EMBL" id="MDF3831731.1"/>
    </source>
</evidence>
<protein>
    <submittedName>
        <fullName evidence="2">Esterase</fullName>
    </submittedName>
</protein>
<dbReference type="SUPFAM" id="SSF53474">
    <property type="entry name" value="alpha/beta-Hydrolases"/>
    <property type="match status" value="1"/>
</dbReference>
<evidence type="ECO:0000259" key="1">
    <source>
        <dbReference type="Pfam" id="PF00561"/>
    </source>
</evidence>
<dbReference type="InterPro" id="IPR050228">
    <property type="entry name" value="Carboxylesterase_BioH"/>
</dbReference>
<dbReference type="Gene3D" id="3.40.50.1820">
    <property type="entry name" value="alpha/beta hydrolase"/>
    <property type="match status" value="1"/>
</dbReference>
<feature type="domain" description="AB hydrolase-1" evidence="1">
    <location>
        <begin position="35"/>
        <end position="246"/>
    </location>
</feature>
<name>A0ABT6AIW3_9BURK</name>
<proteinExistence type="predicted"/>
<dbReference type="EMBL" id="JARJLM010000031">
    <property type="protein sequence ID" value="MDF3831731.1"/>
    <property type="molecule type" value="Genomic_DNA"/>
</dbReference>
<evidence type="ECO:0000313" key="3">
    <source>
        <dbReference type="Proteomes" id="UP001216674"/>
    </source>
</evidence>
<gene>
    <name evidence="2" type="ORF">P3W85_01970</name>
</gene>